<protein>
    <submittedName>
        <fullName evidence="3">Pre-RNA processing PIH1/Nop17-domain-containing protein</fullName>
    </submittedName>
</protein>
<accession>A0A9W8TWM4</accession>
<name>A0A9W8TWM4_9AGAR</name>
<dbReference type="PANTHER" id="PTHR22997">
    <property type="entry name" value="PIH1 DOMAIN-CONTAINING PROTEIN 1"/>
    <property type="match status" value="1"/>
</dbReference>
<dbReference type="EMBL" id="JANVFU010000009">
    <property type="protein sequence ID" value="KAJ3743068.1"/>
    <property type="molecule type" value="Genomic_DNA"/>
</dbReference>
<evidence type="ECO:0000259" key="2">
    <source>
        <dbReference type="Pfam" id="PF08190"/>
    </source>
</evidence>
<dbReference type="GO" id="GO:1990904">
    <property type="term" value="C:ribonucleoprotein complex"/>
    <property type="evidence" value="ECO:0007669"/>
    <property type="project" value="TreeGrafter"/>
</dbReference>
<evidence type="ECO:0000313" key="3">
    <source>
        <dbReference type="EMBL" id="KAJ3743068.1"/>
    </source>
</evidence>
<gene>
    <name evidence="3" type="ORF">DFH05DRAFT_1536137</name>
</gene>
<reference evidence="3 4" key="1">
    <citation type="journal article" date="2023" name="Proc. Natl. Acad. Sci. U.S.A.">
        <title>A global phylogenomic analysis of the shiitake genus Lentinula.</title>
        <authorList>
            <person name="Sierra-Patev S."/>
            <person name="Min B."/>
            <person name="Naranjo-Ortiz M."/>
            <person name="Looney B."/>
            <person name="Konkel Z."/>
            <person name="Slot J.C."/>
            <person name="Sakamoto Y."/>
            <person name="Steenwyk J.L."/>
            <person name="Rokas A."/>
            <person name="Carro J."/>
            <person name="Camarero S."/>
            <person name="Ferreira P."/>
            <person name="Molpeceres G."/>
            <person name="Ruiz-Duenas F.J."/>
            <person name="Serrano A."/>
            <person name="Henrissat B."/>
            <person name="Drula E."/>
            <person name="Hughes K.W."/>
            <person name="Mata J.L."/>
            <person name="Ishikawa N.K."/>
            <person name="Vargas-Isla R."/>
            <person name="Ushijima S."/>
            <person name="Smith C.A."/>
            <person name="Donoghue J."/>
            <person name="Ahrendt S."/>
            <person name="Andreopoulos W."/>
            <person name="He G."/>
            <person name="LaButti K."/>
            <person name="Lipzen A."/>
            <person name="Ng V."/>
            <person name="Riley R."/>
            <person name="Sandor L."/>
            <person name="Barry K."/>
            <person name="Martinez A.T."/>
            <person name="Xiao Y."/>
            <person name="Gibbons J.G."/>
            <person name="Terashima K."/>
            <person name="Grigoriev I.V."/>
            <person name="Hibbett D."/>
        </authorList>
    </citation>
    <scope>NUCLEOTIDE SEQUENCE [LARGE SCALE GENOMIC DNA]</scope>
    <source>
        <strain evidence="3 4">TFB7810</strain>
    </source>
</reference>
<dbReference type="GO" id="GO:0005737">
    <property type="term" value="C:cytoplasm"/>
    <property type="evidence" value="ECO:0007669"/>
    <property type="project" value="TreeGrafter"/>
</dbReference>
<dbReference type="InterPro" id="IPR050734">
    <property type="entry name" value="PIH1/Kintoun_subfamily"/>
</dbReference>
<dbReference type="GO" id="GO:0006364">
    <property type="term" value="P:rRNA processing"/>
    <property type="evidence" value="ECO:0007669"/>
    <property type="project" value="TreeGrafter"/>
</dbReference>
<dbReference type="AlphaFoldDB" id="A0A9W8TWM4"/>
<dbReference type="GO" id="GO:0000492">
    <property type="term" value="P:box C/D snoRNP assembly"/>
    <property type="evidence" value="ECO:0007669"/>
    <property type="project" value="TreeGrafter"/>
</dbReference>
<proteinExistence type="inferred from homology"/>
<keyword evidence="4" id="KW-1185">Reference proteome</keyword>
<dbReference type="Proteomes" id="UP001142393">
    <property type="component" value="Unassembled WGS sequence"/>
</dbReference>
<comment type="similarity">
    <text evidence="1">Belongs to the PIH1 family.</text>
</comment>
<dbReference type="Pfam" id="PF08190">
    <property type="entry name" value="PIH1"/>
    <property type="match status" value="1"/>
</dbReference>
<comment type="caution">
    <text evidence="3">The sequence shown here is derived from an EMBL/GenBank/DDBJ whole genome shotgun (WGS) entry which is preliminary data.</text>
</comment>
<evidence type="ECO:0000313" key="4">
    <source>
        <dbReference type="Proteomes" id="UP001142393"/>
    </source>
</evidence>
<sequence length="367" mass="40311">MLSVSLKPVAGFCIKTSTLHPSSYTPSSLKSRNARSTSTRVPQGLKIFVNVAWDANVPPPPDGNEEAIQRAMNGDELDKGNLDDWFVPVIVSEGRFDTDKGGKPSLVFDCVYHNSVKSRTLRDPGFKIFIIELSLQRIEAQTELTLSRQIGTPNIAAKGKLQPRTVSIPSVLARPGANAAETHGLESKFQSIRKPLIEEITTQESSDSAPIISLDVQKPKSILKNTSNKSPQMNAVTSTAKYAKIGVTLTWSWCRTGDDSLQIQIEVPSVEKAIISRSNLDIEPRRLIFSIPDYPILDLNLSLSDAELFAHCGPGSTNVMNSTDFPYSKEDDSAINKLLALKRQRPFNVEGATAEWFMADDRLLISA</sequence>
<dbReference type="PANTHER" id="PTHR22997:SF0">
    <property type="entry name" value="PIH1 DOMAIN-CONTAINING PROTEIN 1"/>
    <property type="match status" value="1"/>
</dbReference>
<dbReference type="GO" id="GO:0097255">
    <property type="term" value="C:R2TP complex"/>
    <property type="evidence" value="ECO:0007669"/>
    <property type="project" value="TreeGrafter"/>
</dbReference>
<feature type="domain" description="PIH1 N-terminal" evidence="2">
    <location>
        <begin position="39"/>
        <end position="167"/>
    </location>
</feature>
<dbReference type="InterPro" id="IPR012981">
    <property type="entry name" value="PIH1_N"/>
</dbReference>
<organism evidence="3 4">
    <name type="scientific">Lentinula detonsa</name>
    <dbReference type="NCBI Taxonomy" id="2804962"/>
    <lineage>
        <taxon>Eukaryota</taxon>
        <taxon>Fungi</taxon>
        <taxon>Dikarya</taxon>
        <taxon>Basidiomycota</taxon>
        <taxon>Agaricomycotina</taxon>
        <taxon>Agaricomycetes</taxon>
        <taxon>Agaricomycetidae</taxon>
        <taxon>Agaricales</taxon>
        <taxon>Marasmiineae</taxon>
        <taxon>Omphalotaceae</taxon>
        <taxon>Lentinula</taxon>
    </lineage>
</organism>
<evidence type="ECO:0000256" key="1">
    <source>
        <dbReference type="ARBA" id="ARBA00008511"/>
    </source>
</evidence>